<dbReference type="Proteomes" id="UP001064048">
    <property type="component" value="Chromosome 16"/>
</dbReference>
<accession>A0ACC0JBP2</accession>
<gene>
    <name evidence="1" type="ORF">MSG28_009552</name>
</gene>
<proteinExistence type="predicted"/>
<reference evidence="1 2" key="1">
    <citation type="journal article" date="2022" name="Genome Biol. Evol.">
        <title>The Spruce Budworm Genome: Reconstructing the Evolutionary History of Antifreeze Proteins.</title>
        <authorList>
            <person name="Beliveau C."/>
            <person name="Gagne P."/>
            <person name="Picq S."/>
            <person name="Vernygora O."/>
            <person name="Keeling C.I."/>
            <person name="Pinkney K."/>
            <person name="Doucet D."/>
            <person name="Wen F."/>
            <person name="Johnston J.S."/>
            <person name="Maaroufi H."/>
            <person name="Boyle B."/>
            <person name="Laroche J."/>
            <person name="Dewar K."/>
            <person name="Juretic N."/>
            <person name="Blackburn G."/>
            <person name="Nisole A."/>
            <person name="Brunet B."/>
            <person name="Brandao M."/>
            <person name="Lumley L."/>
            <person name="Duan J."/>
            <person name="Quan G."/>
            <person name="Lucarotti C.J."/>
            <person name="Roe A.D."/>
            <person name="Sperling F.A.H."/>
            <person name="Levesque R.C."/>
            <person name="Cusson M."/>
        </authorList>
    </citation>
    <scope>NUCLEOTIDE SEQUENCE [LARGE SCALE GENOMIC DNA]</scope>
    <source>
        <strain evidence="1">Glfc:IPQL:Cfum</strain>
    </source>
</reference>
<evidence type="ECO:0000313" key="1">
    <source>
        <dbReference type="EMBL" id="KAI8421509.1"/>
    </source>
</evidence>
<organism evidence="1 2">
    <name type="scientific">Choristoneura fumiferana</name>
    <name type="common">Spruce budworm moth</name>
    <name type="synonym">Archips fumiferana</name>
    <dbReference type="NCBI Taxonomy" id="7141"/>
    <lineage>
        <taxon>Eukaryota</taxon>
        <taxon>Metazoa</taxon>
        <taxon>Ecdysozoa</taxon>
        <taxon>Arthropoda</taxon>
        <taxon>Hexapoda</taxon>
        <taxon>Insecta</taxon>
        <taxon>Pterygota</taxon>
        <taxon>Neoptera</taxon>
        <taxon>Endopterygota</taxon>
        <taxon>Lepidoptera</taxon>
        <taxon>Glossata</taxon>
        <taxon>Ditrysia</taxon>
        <taxon>Tortricoidea</taxon>
        <taxon>Tortricidae</taxon>
        <taxon>Tortricinae</taxon>
        <taxon>Choristoneura</taxon>
    </lineage>
</organism>
<name>A0ACC0JBP2_CHOFU</name>
<comment type="caution">
    <text evidence="1">The sequence shown here is derived from an EMBL/GenBank/DDBJ whole genome shotgun (WGS) entry which is preliminary data.</text>
</comment>
<dbReference type="EMBL" id="CM046116">
    <property type="protein sequence ID" value="KAI8421509.1"/>
    <property type="molecule type" value="Genomic_DNA"/>
</dbReference>
<protein>
    <submittedName>
        <fullName evidence="1">Uncharacterized protein</fullName>
    </submittedName>
</protein>
<sequence>MNWGMLSAFGITNLVQVPVCSDGSKLKKCKYCHWLNMDETQGRRRHQNRWFLELVVIETTTQASILPNVQEIVQASVQESMQASMQASKQASKHSSSSLLDSDAATSGTRSTTSLSQSSERNQP</sequence>
<keyword evidence="2" id="KW-1185">Reference proteome</keyword>
<evidence type="ECO:0000313" key="2">
    <source>
        <dbReference type="Proteomes" id="UP001064048"/>
    </source>
</evidence>